<evidence type="ECO:0000313" key="6">
    <source>
        <dbReference type="Proteomes" id="UP000018542"/>
    </source>
</evidence>
<keyword evidence="2" id="KW-0201">Cytochrome c-type biogenesis</keyword>
<dbReference type="GO" id="GO:0005886">
    <property type="term" value="C:plasma membrane"/>
    <property type="evidence" value="ECO:0007669"/>
    <property type="project" value="TreeGrafter"/>
</dbReference>
<dbReference type="AlphaFoldDB" id="V5SGE9"/>
<dbReference type="OrthoDB" id="9815847at2"/>
<accession>V5SGE9</accession>
<dbReference type="InterPro" id="IPR017560">
    <property type="entry name" value="Cyt_c_biogenesis_CcmI"/>
</dbReference>
<dbReference type="SUPFAM" id="SSF48452">
    <property type="entry name" value="TPR-like"/>
    <property type="match status" value="1"/>
</dbReference>
<organism evidence="5 6">
    <name type="scientific">Hyphomicrobium nitrativorans NL23</name>
    <dbReference type="NCBI Taxonomy" id="1029756"/>
    <lineage>
        <taxon>Bacteria</taxon>
        <taxon>Pseudomonadati</taxon>
        <taxon>Pseudomonadota</taxon>
        <taxon>Alphaproteobacteria</taxon>
        <taxon>Hyphomicrobiales</taxon>
        <taxon>Hyphomicrobiaceae</taxon>
        <taxon>Hyphomicrobium</taxon>
    </lineage>
</organism>
<dbReference type="InterPro" id="IPR051263">
    <property type="entry name" value="C-type_cytochrome_biogenesis"/>
</dbReference>
<gene>
    <name evidence="5" type="ORF">W911_12435</name>
</gene>
<dbReference type="GO" id="GO:0017004">
    <property type="term" value="P:cytochrome complex assembly"/>
    <property type="evidence" value="ECO:0007669"/>
    <property type="project" value="UniProtKB-KW"/>
</dbReference>
<sequence>MLLWVSFAILTAAVVAYLLRPLRQAQGPAAIASEAADVAVYRDQLKELDAERERGLIPANEHASARAEIARRLIKRAGKAESVAAEAERAGENSKFARRIYASMAALVPLLGIVLYLGMGSPHLPAQPFAARDTGPGSEIAIAGLIQRVEERLREHPEDGQGWDVIAPIYLRIGRYPEAAHAYAEANRLQGESDRRLLGFAEATLLAESGVVTEPVRTAALRLLQLDATHVQPRVWLALAREQDGDLAGAVADYRTLLSGAPDDAPWRDAVAERLLLVEARLRGEKVEAQPAPGTADGPQSAAPNEGEVSVNPADVSSMSREEQDAFVGDMVARLAARLEETPQDIEGWLRLARAYKVLGRDDDARLAIVKARGAFAGDQEALGRIAGAETALGLGAKEDRTTP</sequence>
<evidence type="ECO:0000256" key="1">
    <source>
        <dbReference type="ARBA" id="ARBA00004196"/>
    </source>
</evidence>
<evidence type="ECO:0000256" key="4">
    <source>
        <dbReference type="SAM" id="Phobius"/>
    </source>
</evidence>
<dbReference type="STRING" id="1029756.W911_12435"/>
<dbReference type="NCBIfam" id="TIGR03142">
    <property type="entry name" value="cytochro_ccmI"/>
    <property type="match status" value="1"/>
</dbReference>
<reference evidence="5 6" key="1">
    <citation type="journal article" date="2014" name="Genome Announc.">
        <title>Complete Genome Sequence of Hyphomicrobium nitrativorans Strain NL23, a Denitrifying Bacterium Isolated from Biofilm of a Methanol-Fed Denitrification System Treating Seawater at the Montreal Biodome.</title>
        <authorList>
            <person name="Martineau C."/>
            <person name="Villeneuve C."/>
            <person name="Mauffrey F."/>
            <person name="Villemur R."/>
        </authorList>
    </citation>
    <scope>NUCLEOTIDE SEQUENCE [LARGE SCALE GENOMIC DNA]</scope>
    <source>
        <strain evidence="5">NL23</strain>
    </source>
</reference>
<protein>
    <submittedName>
        <fullName evidence="5">Cytochrome C biogenesis protein</fullName>
    </submittedName>
</protein>
<dbReference type="InterPro" id="IPR011990">
    <property type="entry name" value="TPR-like_helical_dom_sf"/>
</dbReference>
<dbReference type="PATRIC" id="fig|1029756.8.peg.2583"/>
<keyword evidence="4" id="KW-0812">Transmembrane</keyword>
<evidence type="ECO:0000256" key="2">
    <source>
        <dbReference type="ARBA" id="ARBA00022748"/>
    </source>
</evidence>
<keyword evidence="6" id="KW-1185">Reference proteome</keyword>
<dbReference type="HOGENOM" id="CLU_036074_4_1_5"/>
<dbReference type="EMBL" id="CP006912">
    <property type="protein sequence ID" value="AHB49029.1"/>
    <property type="molecule type" value="Genomic_DNA"/>
</dbReference>
<proteinExistence type="predicted"/>
<dbReference type="KEGG" id="hni:W911_12435"/>
<keyword evidence="4" id="KW-0472">Membrane</keyword>
<comment type="subcellular location">
    <subcellularLocation>
        <location evidence="1">Cell envelope</location>
    </subcellularLocation>
</comment>
<dbReference type="GO" id="GO:0030313">
    <property type="term" value="C:cell envelope"/>
    <property type="evidence" value="ECO:0007669"/>
    <property type="project" value="UniProtKB-SubCell"/>
</dbReference>
<evidence type="ECO:0000313" key="5">
    <source>
        <dbReference type="EMBL" id="AHB49029.1"/>
    </source>
</evidence>
<dbReference type="Proteomes" id="UP000018542">
    <property type="component" value="Chromosome"/>
</dbReference>
<feature type="transmembrane region" description="Helical" evidence="4">
    <location>
        <begin position="100"/>
        <end position="119"/>
    </location>
</feature>
<dbReference type="PANTHER" id="PTHR47870:SF1">
    <property type="entry name" value="CYTOCHROME C-TYPE BIOGENESIS PROTEIN CCMH"/>
    <property type="match status" value="1"/>
</dbReference>
<name>V5SGE9_9HYPH</name>
<dbReference type="Gene3D" id="1.25.40.10">
    <property type="entry name" value="Tetratricopeptide repeat domain"/>
    <property type="match status" value="2"/>
</dbReference>
<dbReference type="RefSeq" id="WP_023787825.1">
    <property type="nucleotide sequence ID" value="NC_022997.1"/>
</dbReference>
<keyword evidence="4" id="KW-1133">Transmembrane helix</keyword>
<dbReference type="PANTHER" id="PTHR47870">
    <property type="entry name" value="CYTOCHROME C-TYPE BIOGENESIS PROTEIN CCMH"/>
    <property type="match status" value="1"/>
</dbReference>
<feature type="region of interest" description="Disordered" evidence="3">
    <location>
        <begin position="287"/>
        <end position="321"/>
    </location>
</feature>
<evidence type="ECO:0000256" key="3">
    <source>
        <dbReference type="SAM" id="MobiDB-lite"/>
    </source>
</evidence>